<organism evidence="1 2">
    <name type="scientific">Kibdelosporangium lantanae</name>
    <dbReference type="NCBI Taxonomy" id="1497396"/>
    <lineage>
        <taxon>Bacteria</taxon>
        <taxon>Bacillati</taxon>
        <taxon>Actinomycetota</taxon>
        <taxon>Actinomycetes</taxon>
        <taxon>Pseudonocardiales</taxon>
        <taxon>Pseudonocardiaceae</taxon>
        <taxon>Kibdelosporangium</taxon>
    </lineage>
</organism>
<reference evidence="2" key="1">
    <citation type="journal article" date="2019" name="Int. J. Syst. Evol. Microbiol.">
        <title>The Global Catalogue of Microorganisms (GCM) 10K type strain sequencing project: providing services to taxonomists for standard genome sequencing and annotation.</title>
        <authorList>
            <consortium name="The Broad Institute Genomics Platform"/>
            <consortium name="The Broad Institute Genome Sequencing Center for Infectious Disease"/>
            <person name="Wu L."/>
            <person name="Ma J."/>
        </authorList>
    </citation>
    <scope>NUCLEOTIDE SEQUENCE [LARGE SCALE GENOMIC DNA]</scope>
    <source>
        <strain evidence="2">JCM 31486</strain>
    </source>
</reference>
<accession>A0ABW3MC72</accession>
<dbReference type="Gene3D" id="3.40.30.120">
    <property type="match status" value="1"/>
</dbReference>
<comment type="caution">
    <text evidence="1">The sequence shown here is derived from an EMBL/GenBank/DDBJ whole genome shotgun (WGS) entry which is preliminary data.</text>
</comment>
<protein>
    <recommendedName>
        <fullName evidence="3">Alkyl hydroperoxide reductase subunit C/ Thiol specific antioxidant domain-containing protein</fullName>
    </recommendedName>
</protein>
<gene>
    <name evidence="1" type="ORF">ACFQ1S_19900</name>
</gene>
<proteinExistence type="predicted"/>
<dbReference type="Proteomes" id="UP001597045">
    <property type="component" value="Unassembled WGS sequence"/>
</dbReference>
<dbReference type="Pfam" id="PF21274">
    <property type="entry name" value="Rng_hyd_C"/>
    <property type="match status" value="1"/>
</dbReference>
<name>A0ABW3MC72_9PSEU</name>
<dbReference type="EMBL" id="JBHTIS010001175">
    <property type="protein sequence ID" value="MFD1047638.1"/>
    <property type="molecule type" value="Genomic_DNA"/>
</dbReference>
<evidence type="ECO:0000313" key="2">
    <source>
        <dbReference type="Proteomes" id="UP001597045"/>
    </source>
</evidence>
<evidence type="ECO:0000313" key="1">
    <source>
        <dbReference type="EMBL" id="MFD1047638.1"/>
    </source>
</evidence>
<keyword evidence="2" id="KW-1185">Reference proteome</keyword>
<evidence type="ECO:0008006" key="3">
    <source>
        <dbReference type="Google" id="ProtNLM"/>
    </source>
</evidence>
<sequence>MIDTGDFLARYGISPSGATLVRPDGVIAWRATEAPSDPTRVLLDVLTTTLAR</sequence>